<reference evidence="2" key="2">
    <citation type="submission" date="2022-01" db="EMBL/GenBank/DDBJ databases">
        <authorList>
            <person name="Yamashiro T."/>
            <person name="Shiraishi A."/>
            <person name="Satake H."/>
            <person name="Nakayama K."/>
        </authorList>
    </citation>
    <scope>NUCLEOTIDE SEQUENCE</scope>
</reference>
<reference evidence="2" key="1">
    <citation type="journal article" date="2022" name="Int. J. Mol. Sci.">
        <title>Draft Genome of Tanacetum Coccineum: Genomic Comparison of Closely Related Tanacetum-Family Plants.</title>
        <authorList>
            <person name="Yamashiro T."/>
            <person name="Shiraishi A."/>
            <person name="Nakayama K."/>
            <person name="Satake H."/>
        </authorList>
    </citation>
    <scope>NUCLEOTIDE SEQUENCE</scope>
</reference>
<comment type="caution">
    <text evidence="2">The sequence shown here is derived from an EMBL/GenBank/DDBJ whole genome shotgun (WGS) entry which is preliminary data.</text>
</comment>
<evidence type="ECO:0000313" key="2">
    <source>
        <dbReference type="EMBL" id="GJT48343.1"/>
    </source>
</evidence>
<feature type="compositionally biased region" description="Acidic residues" evidence="1">
    <location>
        <begin position="50"/>
        <end position="82"/>
    </location>
</feature>
<accession>A0ABQ5EBT0</accession>
<keyword evidence="3" id="KW-1185">Reference proteome</keyword>
<gene>
    <name evidence="2" type="ORF">Tco_0974500</name>
</gene>
<evidence type="ECO:0000256" key="1">
    <source>
        <dbReference type="SAM" id="MobiDB-lite"/>
    </source>
</evidence>
<proteinExistence type="predicted"/>
<protein>
    <submittedName>
        <fullName evidence="2">Uncharacterized protein</fullName>
    </submittedName>
</protein>
<feature type="region of interest" description="Disordered" evidence="1">
    <location>
        <begin position="45"/>
        <end position="84"/>
    </location>
</feature>
<organism evidence="2 3">
    <name type="scientific">Tanacetum coccineum</name>
    <dbReference type="NCBI Taxonomy" id="301880"/>
    <lineage>
        <taxon>Eukaryota</taxon>
        <taxon>Viridiplantae</taxon>
        <taxon>Streptophyta</taxon>
        <taxon>Embryophyta</taxon>
        <taxon>Tracheophyta</taxon>
        <taxon>Spermatophyta</taxon>
        <taxon>Magnoliopsida</taxon>
        <taxon>eudicotyledons</taxon>
        <taxon>Gunneridae</taxon>
        <taxon>Pentapetalae</taxon>
        <taxon>asterids</taxon>
        <taxon>campanulids</taxon>
        <taxon>Asterales</taxon>
        <taxon>Asteraceae</taxon>
        <taxon>Asteroideae</taxon>
        <taxon>Anthemideae</taxon>
        <taxon>Anthemidinae</taxon>
        <taxon>Tanacetum</taxon>
    </lineage>
</organism>
<dbReference type="PANTHER" id="PTHR34194:SF2">
    <property type="entry name" value="F14J8.16 PROTEIN"/>
    <property type="match status" value="1"/>
</dbReference>
<dbReference type="Proteomes" id="UP001151760">
    <property type="component" value="Unassembled WGS sequence"/>
</dbReference>
<sequence length="274" mass="31700">MYGLKRCEIGISKQELNELKNSGKLGDREVDGDFAWLLISLAEEKHKNDDDNEVNDNDNEIEDEDGNEYGDEEDDEDEDEKDIDPQYRMFLENLTENGRSYKLNISQNVEEPDYLEYEKEEQSDGFDDLQAYMYDNGNKATSSKDQRVKRRLAKTIGDTSIQEEVSRKKKKINEQKSITEPNKDIVVERDYARFLKTQVSSNQFDYHGQMVNYEDDGARDSDTDSDVLIVENVQACNQVDKTQKRSSLWAIVELARVTRRETKDGLSKTVSVKT</sequence>
<dbReference type="PANTHER" id="PTHR34194">
    <property type="entry name" value="F14J8.16 PROTEIN"/>
    <property type="match status" value="1"/>
</dbReference>
<name>A0ABQ5EBT0_9ASTR</name>
<evidence type="ECO:0000313" key="3">
    <source>
        <dbReference type="Proteomes" id="UP001151760"/>
    </source>
</evidence>
<dbReference type="EMBL" id="BQNB010016146">
    <property type="protein sequence ID" value="GJT48343.1"/>
    <property type="molecule type" value="Genomic_DNA"/>
</dbReference>